<reference evidence="2" key="1">
    <citation type="submission" date="2016-10" db="EMBL/GenBank/DDBJ databases">
        <authorList>
            <person name="Varghese N."/>
        </authorList>
    </citation>
    <scope>NUCLEOTIDE SEQUENCE [LARGE SCALE GENOMIC DNA]</scope>
    <source>
        <strain evidence="2">Nsp8</strain>
    </source>
</reference>
<dbReference type="AlphaFoldDB" id="A0A1I5ES03"/>
<organism evidence="1 2">
    <name type="scientific">Nitrosospira briensis</name>
    <dbReference type="NCBI Taxonomy" id="35799"/>
    <lineage>
        <taxon>Bacteria</taxon>
        <taxon>Pseudomonadati</taxon>
        <taxon>Pseudomonadota</taxon>
        <taxon>Betaproteobacteria</taxon>
        <taxon>Nitrosomonadales</taxon>
        <taxon>Nitrosomonadaceae</taxon>
        <taxon>Nitrosospira</taxon>
    </lineage>
</organism>
<gene>
    <name evidence="1" type="ORF">SAMN05216386_2760</name>
</gene>
<dbReference type="Proteomes" id="UP000183107">
    <property type="component" value="Unassembled WGS sequence"/>
</dbReference>
<dbReference type="EMBL" id="FOVJ01000008">
    <property type="protein sequence ID" value="SFO14292.1"/>
    <property type="molecule type" value="Genomic_DNA"/>
</dbReference>
<evidence type="ECO:0000313" key="2">
    <source>
        <dbReference type="Proteomes" id="UP000183107"/>
    </source>
</evidence>
<proteinExistence type="predicted"/>
<keyword evidence="2" id="KW-1185">Reference proteome</keyword>
<evidence type="ECO:0000313" key="1">
    <source>
        <dbReference type="EMBL" id="SFO14292.1"/>
    </source>
</evidence>
<protein>
    <submittedName>
        <fullName evidence="1">Uncharacterized protein</fullName>
    </submittedName>
</protein>
<sequence>MVNMVSSVKKPLEMLANNQNSHTCDAGIPGLYL</sequence>
<name>A0A1I5ES03_9PROT</name>
<accession>A0A1I5ES03</accession>